<sequence>MGDEPDSSKNAREACQVSMAASKQLTGGSLPPRKRLLVGLKQNGWSISTTLPPCPSRGSDKTSDAAMATAKMATKEDDRSVDAGAGSEVQKQVEEGCARCGGCENSAWRRLRKGGVYQRFCNSCVLLYSTSMYCPHCLGLYQDVKTLGDPSVWLICCQCQRSVHVECELKNNKNKSPDPLPYLCPNCSAQKSPCNGIFGGREKIFTESQGPPTDSTNPTDGASGEVPSENPHFGGRLSKKRRVSRESRTNFSCGALSVHREGSWLGQVSSSSTSEDSIACKSLVLSAPVSAQEAAAAAKAAACLAVKAAAAAKATAVAKALVAVKAAAAAKAALEAAALAARAEVRARAELSRRSILLEIQGQTSAKNIQITVGTEREVGENVDKLENPVDDEELARHLHRVMNSSPRITRSAAPFSKKIEAKTEVEAEVKVSAHSGSCSSDEPLPFPKPQLTRPRSVIHKESKRLESKSSTFDLAKSQFENIKNDLQQSTSQTAAVNDGSSGSHQHRSSPLACIEHSDGNAIVSHKQNTVDLLKTSTSDKRGCLDPANLKMERLCSTILPVVRDDSMKTGHSCKTLVEAGPYEAENLPVGGLKFKQGGIFEKHSDTHVKTEDGKVAFRVKDTKVNAFVCAENRSGLQCQVSEEQTPSSRDERGKGQGTSQQEVAKLTDKQKTHHHHWKSVSKLLSSVDKQVVIFDTKTFSSSQRAEDHEGKFDTSIRNGAKNGENCSIKTKPRLVSGKLGIQRSGFKETVSRLEAQQLLPRHKVSRAEEEALSTFGSSSKVVKNSTDDLKSRHIDVSKANRPARGPNVMSFTSSPSAATVSALTSGSIARHP</sequence>
<keyword evidence="2" id="KW-1185">Reference proteome</keyword>
<evidence type="ECO:0000313" key="1">
    <source>
        <dbReference type="EMBL" id="KAJ7552934.1"/>
    </source>
</evidence>
<organism evidence="1 2">
    <name type="scientific">Diphasiastrum complanatum</name>
    <name type="common">Issler's clubmoss</name>
    <name type="synonym">Lycopodium complanatum</name>
    <dbReference type="NCBI Taxonomy" id="34168"/>
    <lineage>
        <taxon>Eukaryota</taxon>
        <taxon>Viridiplantae</taxon>
        <taxon>Streptophyta</taxon>
        <taxon>Embryophyta</taxon>
        <taxon>Tracheophyta</taxon>
        <taxon>Lycopodiopsida</taxon>
        <taxon>Lycopodiales</taxon>
        <taxon>Lycopodiaceae</taxon>
        <taxon>Lycopodioideae</taxon>
        <taxon>Diphasiastrum</taxon>
    </lineage>
</organism>
<comment type="caution">
    <text evidence="1">The sequence shown here is derived from an EMBL/GenBank/DDBJ whole genome shotgun (WGS) entry which is preliminary data.</text>
</comment>
<accession>A0ACC2DFA6</accession>
<proteinExistence type="predicted"/>
<dbReference type="EMBL" id="CM055097">
    <property type="protein sequence ID" value="KAJ7552934.1"/>
    <property type="molecule type" value="Genomic_DNA"/>
</dbReference>
<protein>
    <submittedName>
        <fullName evidence="1">Uncharacterized protein</fullName>
    </submittedName>
</protein>
<gene>
    <name evidence="1" type="ORF">O6H91_06G077400</name>
</gene>
<dbReference type="Proteomes" id="UP001162992">
    <property type="component" value="Chromosome 6"/>
</dbReference>
<reference evidence="2" key="1">
    <citation type="journal article" date="2024" name="Proc. Natl. Acad. Sci. U.S.A.">
        <title>Extraordinary preservation of gene collinearity over three hundred million years revealed in homosporous lycophytes.</title>
        <authorList>
            <person name="Li C."/>
            <person name="Wickell D."/>
            <person name="Kuo L.Y."/>
            <person name="Chen X."/>
            <person name="Nie B."/>
            <person name="Liao X."/>
            <person name="Peng D."/>
            <person name="Ji J."/>
            <person name="Jenkins J."/>
            <person name="Williams M."/>
            <person name="Shu S."/>
            <person name="Plott C."/>
            <person name="Barry K."/>
            <person name="Rajasekar S."/>
            <person name="Grimwood J."/>
            <person name="Han X."/>
            <person name="Sun S."/>
            <person name="Hou Z."/>
            <person name="He W."/>
            <person name="Dai G."/>
            <person name="Sun C."/>
            <person name="Schmutz J."/>
            <person name="Leebens-Mack J.H."/>
            <person name="Li F.W."/>
            <person name="Wang L."/>
        </authorList>
    </citation>
    <scope>NUCLEOTIDE SEQUENCE [LARGE SCALE GENOMIC DNA]</scope>
    <source>
        <strain evidence="2">cv. PW_Plant_1</strain>
    </source>
</reference>
<evidence type="ECO:0000313" key="2">
    <source>
        <dbReference type="Proteomes" id="UP001162992"/>
    </source>
</evidence>
<name>A0ACC2DFA6_DIPCM</name>